<proteinExistence type="inferred from homology"/>
<dbReference type="GO" id="GO:0008939">
    <property type="term" value="F:nicotinate-nucleotide-dimethylbenzimidazole phosphoribosyltransferase activity"/>
    <property type="evidence" value="ECO:0007669"/>
    <property type="project" value="UniProtKB-UniRule"/>
</dbReference>
<keyword evidence="6" id="KW-0169">Cobalamin biosynthesis</keyword>
<dbReference type="InterPro" id="IPR023195">
    <property type="entry name" value="Nict_dMeBzImd_PRibTrfase_N"/>
</dbReference>
<sequence length="360" mass="37699">MNNVTKAKDFELYTDQELEAIFKEILDGIKQVDKKAQDVMVDRLANKCKPVGALGVLEDVAIKLAGVQRTGKPEITGKAVLVMSGDHGVIEEGVSQCEQSLTDSMFHIFLENKGGINVLANHVGAKVICTDVAMASEPTEANSAQWRITNGTKNFAKESAASRREVLLALLIGAKIAIDEVAEGNNLLATGEVGMANTTPSSALISFFTGRPAADVTNRGTGINDIALERKVKVIDEAIAKHQPHADDPVDVLSKIGGLEIAANVGAILGGAYAGAATILDGIISNAAGLVAYKFKADIVDYLIASHSSAEHGGPIALEAMGLKPCLNMGMRLGEGTGAALMFPICEASIKVANEMGDYA</sequence>
<dbReference type="Gene3D" id="1.10.1610.10">
    <property type="match status" value="1"/>
</dbReference>
<dbReference type="Pfam" id="PF02277">
    <property type="entry name" value="DBI_PRT"/>
    <property type="match status" value="1"/>
</dbReference>
<comment type="similarity">
    <text evidence="3">Belongs to the CobT family.</text>
</comment>
<evidence type="ECO:0000256" key="10">
    <source>
        <dbReference type="NCBIfam" id="TIGR03160"/>
    </source>
</evidence>
<dbReference type="FunFam" id="3.40.50.10210:FF:000001">
    <property type="entry name" value="Nicotinate-nucleotide--dimethylbenzimidazole phosphoribosyltransferase"/>
    <property type="match status" value="1"/>
</dbReference>
<comment type="catalytic activity">
    <reaction evidence="9">
        <text>5,6-dimethylbenzimidazole + nicotinate beta-D-ribonucleotide = alpha-ribazole 5'-phosphate + nicotinate + H(+)</text>
        <dbReference type="Rhea" id="RHEA:11196"/>
        <dbReference type="ChEBI" id="CHEBI:15378"/>
        <dbReference type="ChEBI" id="CHEBI:15890"/>
        <dbReference type="ChEBI" id="CHEBI:32544"/>
        <dbReference type="ChEBI" id="CHEBI:57502"/>
        <dbReference type="ChEBI" id="CHEBI:57918"/>
        <dbReference type="EC" id="2.4.2.21"/>
    </reaction>
</comment>
<dbReference type="EMBL" id="CP023434">
    <property type="protein sequence ID" value="AXY26763.1"/>
    <property type="molecule type" value="Genomic_DNA"/>
</dbReference>
<gene>
    <name evidence="11" type="primary">cobT</name>
    <name evidence="11" type="ORF">CL176_09025</name>
</gene>
<dbReference type="Gene3D" id="3.40.50.10210">
    <property type="match status" value="1"/>
</dbReference>
<evidence type="ECO:0000256" key="7">
    <source>
        <dbReference type="ARBA" id="ARBA00022676"/>
    </source>
</evidence>
<evidence type="ECO:0000256" key="8">
    <source>
        <dbReference type="ARBA" id="ARBA00022679"/>
    </source>
</evidence>
<keyword evidence="7 11" id="KW-0328">Glycosyltransferase</keyword>
<keyword evidence="12" id="KW-1185">Reference proteome</keyword>
<evidence type="ECO:0000313" key="12">
    <source>
        <dbReference type="Proteomes" id="UP000263232"/>
    </source>
</evidence>
<evidence type="ECO:0000256" key="4">
    <source>
        <dbReference type="ARBA" id="ARBA00011991"/>
    </source>
</evidence>
<accession>A0A347WNV6</accession>
<dbReference type="KEGG" id="abae:CL176_09025"/>
<dbReference type="GO" id="GO:0009236">
    <property type="term" value="P:cobalamin biosynthetic process"/>
    <property type="evidence" value="ECO:0007669"/>
    <property type="project" value="UniProtKB-UniRule"/>
</dbReference>
<evidence type="ECO:0000256" key="1">
    <source>
        <dbReference type="ARBA" id="ARBA00002197"/>
    </source>
</evidence>
<organism evidence="11 12">
    <name type="scientific">Suicoccus acidiformans</name>
    <dbReference type="NCBI Taxonomy" id="2036206"/>
    <lineage>
        <taxon>Bacteria</taxon>
        <taxon>Bacillati</taxon>
        <taxon>Bacillota</taxon>
        <taxon>Bacilli</taxon>
        <taxon>Lactobacillales</taxon>
        <taxon>Aerococcaceae</taxon>
        <taxon>Suicoccus</taxon>
    </lineage>
</organism>
<evidence type="ECO:0000256" key="2">
    <source>
        <dbReference type="ARBA" id="ARBA00005049"/>
    </source>
</evidence>
<comment type="function">
    <text evidence="1">Catalyzes the synthesis of alpha-ribazole-5'-phosphate from nicotinate mononucleotide (NAMN) and 5,6-dimethylbenzimidazole (DMB).</text>
</comment>
<dbReference type="NCBIfam" id="TIGR03160">
    <property type="entry name" value="cobT_DBIPRT"/>
    <property type="match status" value="1"/>
</dbReference>
<dbReference type="Proteomes" id="UP000263232">
    <property type="component" value="Chromosome"/>
</dbReference>
<dbReference type="CDD" id="cd02439">
    <property type="entry name" value="DMB-PRT_CobT"/>
    <property type="match status" value="1"/>
</dbReference>
<dbReference type="NCBIfam" id="NF000996">
    <property type="entry name" value="PRK00105.1"/>
    <property type="match status" value="1"/>
</dbReference>
<dbReference type="OrthoDB" id="9781491at2"/>
<dbReference type="InterPro" id="IPR036087">
    <property type="entry name" value="Nict_dMeBzImd_PRibTrfase_sf"/>
</dbReference>
<protein>
    <recommendedName>
        <fullName evidence="5 10">Nicotinate-nucleotide--dimethylbenzimidazole phosphoribosyltransferase</fullName>
        <ecNumber evidence="4 10">2.4.2.21</ecNumber>
    </recommendedName>
</protein>
<dbReference type="InterPro" id="IPR017846">
    <property type="entry name" value="Nict_dMeBzImd_PRibTrfase_bact"/>
</dbReference>
<name>A0A347WNV6_9LACT</name>
<reference evidence="11 12" key="1">
    <citation type="submission" date="2017-09" db="EMBL/GenBank/DDBJ databases">
        <title>Complete genome sequence of Oxytococcus suis strain ZY16052.</title>
        <authorList>
            <person name="Li F."/>
        </authorList>
    </citation>
    <scope>NUCLEOTIDE SEQUENCE [LARGE SCALE GENOMIC DNA]</scope>
    <source>
        <strain evidence="11 12">ZY16052</strain>
    </source>
</reference>
<dbReference type="InterPro" id="IPR003200">
    <property type="entry name" value="Nict_dMeBzImd_PRibTrfase"/>
</dbReference>
<dbReference type="PANTHER" id="PTHR43463">
    <property type="entry name" value="NICOTINATE-NUCLEOTIDE--DIMETHYLBENZIMIDAZOLE PHOSPHORIBOSYLTRANSFERASE"/>
    <property type="match status" value="1"/>
</dbReference>
<keyword evidence="8 11" id="KW-0808">Transferase</keyword>
<evidence type="ECO:0000256" key="5">
    <source>
        <dbReference type="ARBA" id="ARBA00015486"/>
    </source>
</evidence>
<evidence type="ECO:0000256" key="6">
    <source>
        <dbReference type="ARBA" id="ARBA00022573"/>
    </source>
</evidence>
<dbReference type="EC" id="2.4.2.21" evidence="4 10"/>
<dbReference type="AlphaFoldDB" id="A0A347WNV6"/>
<comment type="pathway">
    <text evidence="2">Nucleoside biosynthesis; alpha-ribazole biosynthesis; alpha-ribazole from 5,6-dimethylbenzimidazole: step 1/2.</text>
</comment>
<evidence type="ECO:0000256" key="9">
    <source>
        <dbReference type="ARBA" id="ARBA00047340"/>
    </source>
</evidence>
<evidence type="ECO:0000256" key="3">
    <source>
        <dbReference type="ARBA" id="ARBA00007110"/>
    </source>
</evidence>
<dbReference type="SUPFAM" id="SSF52733">
    <property type="entry name" value="Nicotinate mononucleotide:5,6-dimethylbenzimidazole phosphoribosyltransferase (CobT)"/>
    <property type="match status" value="1"/>
</dbReference>
<dbReference type="PANTHER" id="PTHR43463:SF1">
    <property type="entry name" value="NICOTINATE-NUCLEOTIDE--DIMETHYLBENZIMIDAZOLE PHOSPHORIBOSYLTRANSFERASE"/>
    <property type="match status" value="1"/>
</dbReference>
<evidence type="ECO:0000313" key="11">
    <source>
        <dbReference type="EMBL" id="AXY26763.1"/>
    </source>
</evidence>
<dbReference type="UniPathway" id="UPA00061">
    <property type="reaction ID" value="UER00516"/>
</dbReference>